<evidence type="ECO:0000313" key="5">
    <source>
        <dbReference type="Proteomes" id="UP000005237"/>
    </source>
</evidence>
<dbReference type="GO" id="GO:0005634">
    <property type="term" value="C:nucleus"/>
    <property type="evidence" value="ECO:0007669"/>
    <property type="project" value="TreeGrafter"/>
</dbReference>
<reference evidence="4" key="2">
    <citation type="submission" date="2022-06" db="UniProtKB">
        <authorList>
            <consortium name="EnsemblMetazoa"/>
        </authorList>
    </citation>
    <scope>IDENTIFICATION</scope>
    <source>
        <strain evidence="4">DF5081</strain>
    </source>
</reference>
<name>A0A8R1EBU3_CAEJA</name>
<dbReference type="GO" id="GO:0005509">
    <property type="term" value="F:calcium ion binding"/>
    <property type="evidence" value="ECO:0007669"/>
    <property type="project" value="InterPro"/>
</dbReference>
<sequence>MDGPSENVRYPSGERDGSHFLHILATQNQYQLRKVFAYFNELSGASIEKSIEKEFSGDLQKSYLTIARAASDKQKFFAQQLYASMKGLGTRDNDLIRVIVTRSEVDLELIKTEFQELYQKSLIDVVKGDTSGAYRDALIAIINGNHGVAF</sequence>
<evidence type="ECO:0000313" key="4">
    <source>
        <dbReference type="EnsemblMetazoa" id="CJA32122.1"/>
    </source>
</evidence>
<dbReference type="InterPro" id="IPR018502">
    <property type="entry name" value="Annexin_repeat"/>
</dbReference>
<dbReference type="PROSITE" id="PS51897">
    <property type="entry name" value="ANNEXIN_2"/>
    <property type="match status" value="2"/>
</dbReference>
<accession>A0A8R1EBU3</accession>
<organism evidence="4 5">
    <name type="scientific">Caenorhabditis japonica</name>
    <dbReference type="NCBI Taxonomy" id="281687"/>
    <lineage>
        <taxon>Eukaryota</taxon>
        <taxon>Metazoa</taxon>
        <taxon>Ecdysozoa</taxon>
        <taxon>Nematoda</taxon>
        <taxon>Chromadorea</taxon>
        <taxon>Rhabditida</taxon>
        <taxon>Rhabditina</taxon>
        <taxon>Rhabditomorpha</taxon>
        <taxon>Rhabditoidea</taxon>
        <taxon>Rhabditidae</taxon>
        <taxon>Peloderinae</taxon>
        <taxon>Caenorhabditis</taxon>
    </lineage>
</organism>
<dbReference type="AlphaFoldDB" id="A0A8R1EBU3"/>
<dbReference type="InterPro" id="IPR018252">
    <property type="entry name" value="Annexin_repeat_CS"/>
</dbReference>
<dbReference type="GO" id="GO:0005544">
    <property type="term" value="F:calcium-dependent phospholipid binding"/>
    <property type="evidence" value="ECO:0007669"/>
    <property type="project" value="InterPro"/>
</dbReference>
<dbReference type="PANTHER" id="PTHR10502">
    <property type="entry name" value="ANNEXIN"/>
    <property type="match status" value="1"/>
</dbReference>
<keyword evidence="2" id="KW-0677">Repeat</keyword>
<dbReference type="FunFam" id="1.10.220.10:FF:000001">
    <property type="entry name" value="Annexin"/>
    <property type="match status" value="1"/>
</dbReference>
<dbReference type="EnsemblMetazoa" id="CJA32122.1">
    <property type="protein sequence ID" value="CJA32122.1"/>
    <property type="gene ID" value="WBGene00207969"/>
</dbReference>
<dbReference type="PANTHER" id="PTHR10502:SF97">
    <property type="entry name" value="ANNEXIN"/>
    <property type="match status" value="1"/>
</dbReference>
<proteinExistence type="inferred from homology"/>
<dbReference type="GO" id="GO:0001786">
    <property type="term" value="F:phosphatidylserine binding"/>
    <property type="evidence" value="ECO:0007669"/>
    <property type="project" value="TreeGrafter"/>
</dbReference>
<reference evidence="5" key="1">
    <citation type="submission" date="2010-08" db="EMBL/GenBank/DDBJ databases">
        <authorList>
            <consortium name="Caenorhabditis japonica Sequencing Consortium"/>
            <person name="Wilson R.K."/>
        </authorList>
    </citation>
    <scope>NUCLEOTIDE SEQUENCE [LARGE SCALE GENOMIC DNA]</scope>
    <source>
        <strain evidence="5">DF5081</strain>
    </source>
</reference>
<evidence type="ECO:0000256" key="1">
    <source>
        <dbReference type="ARBA" id="ARBA00007831"/>
    </source>
</evidence>
<dbReference type="GO" id="GO:0005886">
    <property type="term" value="C:plasma membrane"/>
    <property type="evidence" value="ECO:0007669"/>
    <property type="project" value="TreeGrafter"/>
</dbReference>
<keyword evidence="3" id="KW-0041">Annexin</keyword>
<dbReference type="SUPFAM" id="SSF47874">
    <property type="entry name" value="Annexin"/>
    <property type="match status" value="1"/>
</dbReference>
<dbReference type="SMART" id="SM00335">
    <property type="entry name" value="ANX"/>
    <property type="match status" value="2"/>
</dbReference>
<dbReference type="Proteomes" id="UP000005237">
    <property type="component" value="Unassembled WGS sequence"/>
</dbReference>
<evidence type="ECO:0000256" key="3">
    <source>
        <dbReference type="ARBA" id="ARBA00023216"/>
    </source>
</evidence>
<dbReference type="GO" id="GO:0005737">
    <property type="term" value="C:cytoplasm"/>
    <property type="evidence" value="ECO:0007669"/>
    <property type="project" value="TreeGrafter"/>
</dbReference>
<dbReference type="PROSITE" id="PS00223">
    <property type="entry name" value="ANNEXIN_1"/>
    <property type="match status" value="1"/>
</dbReference>
<dbReference type="Gene3D" id="1.10.220.10">
    <property type="entry name" value="Annexin"/>
    <property type="match status" value="2"/>
</dbReference>
<dbReference type="Pfam" id="PF00191">
    <property type="entry name" value="Annexin"/>
    <property type="match status" value="2"/>
</dbReference>
<keyword evidence="5" id="KW-1185">Reference proteome</keyword>
<evidence type="ECO:0000256" key="2">
    <source>
        <dbReference type="ARBA" id="ARBA00022737"/>
    </source>
</evidence>
<evidence type="ECO:0008006" key="6">
    <source>
        <dbReference type="Google" id="ProtNLM"/>
    </source>
</evidence>
<protein>
    <recommendedName>
        <fullName evidence="6">Annexin</fullName>
    </recommendedName>
</protein>
<comment type="similarity">
    <text evidence="1">Belongs to the annexin family.</text>
</comment>
<dbReference type="GO" id="GO:0012506">
    <property type="term" value="C:vesicle membrane"/>
    <property type="evidence" value="ECO:0007669"/>
    <property type="project" value="TreeGrafter"/>
</dbReference>
<dbReference type="InterPro" id="IPR037104">
    <property type="entry name" value="Annexin_sf"/>
</dbReference>